<protein>
    <recommendedName>
        <fullName evidence="2">Inner membrane protein YgaP-like transmembrane domain-containing protein</fullName>
    </recommendedName>
</protein>
<proteinExistence type="predicted"/>
<dbReference type="RefSeq" id="WP_092692491.1">
    <property type="nucleotide sequence ID" value="NZ_FNBK01000008.1"/>
</dbReference>
<feature type="transmembrane region" description="Helical" evidence="1">
    <location>
        <begin position="12"/>
        <end position="32"/>
    </location>
</feature>
<gene>
    <name evidence="3" type="ORF">SAMN05216218_108194</name>
</gene>
<dbReference type="Pfam" id="PF11127">
    <property type="entry name" value="YgaP-like_TM"/>
    <property type="match status" value="1"/>
</dbReference>
<dbReference type="Proteomes" id="UP000199076">
    <property type="component" value="Unassembled WGS sequence"/>
</dbReference>
<dbReference type="STRING" id="660518.SAMN05216218_108194"/>
<reference evidence="4" key="1">
    <citation type="submission" date="2016-10" db="EMBL/GenBank/DDBJ databases">
        <authorList>
            <person name="Varghese N."/>
            <person name="Submissions S."/>
        </authorList>
    </citation>
    <scope>NUCLEOTIDE SEQUENCE [LARGE SCALE GENOMIC DNA]</scope>
    <source>
        <strain evidence="4">IBRC-M 10760</strain>
    </source>
</reference>
<sequence>MERNVGNLDRTVRIAFGVVVAIAGAAAIGGYWTAGAAVGALIVAIGAVLVVTGTTQRCPIYAGAGIDTCEAEG</sequence>
<feature type="transmembrane region" description="Helical" evidence="1">
    <location>
        <begin position="38"/>
        <end position="55"/>
    </location>
</feature>
<organism evidence="3 4">
    <name type="scientific">Halorientalis regularis</name>
    <dbReference type="NCBI Taxonomy" id="660518"/>
    <lineage>
        <taxon>Archaea</taxon>
        <taxon>Methanobacteriati</taxon>
        <taxon>Methanobacteriota</taxon>
        <taxon>Stenosarchaea group</taxon>
        <taxon>Halobacteria</taxon>
        <taxon>Halobacteriales</taxon>
        <taxon>Haloarculaceae</taxon>
        <taxon>Halorientalis</taxon>
    </lineage>
</organism>
<keyword evidence="4" id="KW-1185">Reference proteome</keyword>
<evidence type="ECO:0000259" key="2">
    <source>
        <dbReference type="Pfam" id="PF11127"/>
    </source>
</evidence>
<dbReference type="InterPro" id="IPR021309">
    <property type="entry name" value="YgaP-like_TM"/>
</dbReference>
<dbReference type="AlphaFoldDB" id="A0A1G7N7X7"/>
<keyword evidence="1" id="KW-0472">Membrane</keyword>
<keyword evidence="1" id="KW-1133">Transmembrane helix</keyword>
<evidence type="ECO:0000256" key="1">
    <source>
        <dbReference type="SAM" id="Phobius"/>
    </source>
</evidence>
<dbReference type="EMBL" id="FNBK01000008">
    <property type="protein sequence ID" value="SDF69459.1"/>
    <property type="molecule type" value="Genomic_DNA"/>
</dbReference>
<feature type="domain" description="Inner membrane protein YgaP-like transmembrane" evidence="2">
    <location>
        <begin position="1"/>
        <end position="71"/>
    </location>
</feature>
<name>A0A1G7N7X7_9EURY</name>
<evidence type="ECO:0000313" key="4">
    <source>
        <dbReference type="Proteomes" id="UP000199076"/>
    </source>
</evidence>
<evidence type="ECO:0000313" key="3">
    <source>
        <dbReference type="EMBL" id="SDF69459.1"/>
    </source>
</evidence>
<accession>A0A1G7N7X7</accession>
<keyword evidence="1" id="KW-0812">Transmembrane</keyword>